<evidence type="ECO:0000313" key="9">
    <source>
        <dbReference type="Proteomes" id="UP000472265"/>
    </source>
</evidence>
<dbReference type="InterPro" id="IPR036179">
    <property type="entry name" value="Ig-like_dom_sf"/>
</dbReference>
<dbReference type="GO" id="GO:0009897">
    <property type="term" value="C:external side of plasma membrane"/>
    <property type="evidence" value="ECO:0007669"/>
    <property type="project" value="TreeGrafter"/>
</dbReference>
<feature type="signal peptide" evidence="6">
    <location>
        <begin position="1"/>
        <end position="21"/>
    </location>
</feature>
<dbReference type="PROSITE" id="PS50835">
    <property type="entry name" value="IG_LIKE"/>
    <property type="match status" value="1"/>
</dbReference>
<evidence type="ECO:0000259" key="7">
    <source>
        <dbReference type="PROSITE" id="PS50835"/>
    </source>
</evidence>
<feature type="compositionally biased region" description="Polar residues" evidence="4">
    <location>
        <begin position="393"/>
        <end position="407"/>
    </location>
</feature>
<dbReference type="Pfam" id="PF22705">
    <property type="entry name" value="C2-set_3"/>
    <property type="match status" value="1"/>
</dbReference>
<name>A0A671VGM0_SPAAU</name>
<dbReference type="Ensembl" id="ENSSAUT00010026339.1">
    <property type="protein sequence ID" value="ENSSAUP00010024937.1"/>
    <property type="gene ID" value="ENSSAUG00010010914.1"/>
</dbReference>
<feature type="transmembrane region" description="Helical" evidence="5">
    <location>
        <begin position="234"/>
        <end position="255"/>
    </location>
</feature>
<keyword evidence="3" id="KW-0393">Immunoglobulin domain</keyword>
<evidence type="ECO:0000256" key="1">
    <source>
        <dbReference type="ARBA" id="ARBA00004370"/>
    </source>
</evidence>
<dbReference type="SUPFAM" id="SSF48726">
    <property type="entry name" value="Immunoglobulin"/>
    <property type="match status" value="1"/>
</dbReference>
<evidence type="ECO:0000256" key="6">
    <source>
        <dbReference type="SAM" id="SignalP"/>
    </source>
</evidence>
<feature type="region of interest" description="Disordered" evidence="4">
    <location>
        <begin position="269"/>
        <end position="288"/>
    </location>
</feature>
<dbReference type="InterPro" id="IPR003599">
    <property type="entry name" value="Ig_sub"/>
</dbReference>
<dbReference type="RefSeq" id="XP_030285784.1">
    <property type="nucleotide sequence ID" value="XM_030429924.1"/>
</dbReference>
<feature type="compositionally biased region" description="Low complexity" evidence="4">
    <location>
        <begin position="272"/>
        <end position="283"/>
    </location>
</feature>
<dbReference type="Gene3D" id="2.60.40.10">
    <property type="entry name" value="Immunoglobulins"/>
    <property type="match status" value="2"/>
</dbReference>
<keyword evidence="2 5" id="KW-0472">Membrane</keyword>
<dbReference type="InterPro" id="IPR050504">
    <property type="entry name" value="IgSF_BTN/MOG"/>
</dbReference>
<dbReference type="InterPro" id="IPR013783">
    <property type="entry name" value="Ig-like_fold"/>
</dbReference>
<feature type="domain" description="Ig-like" evidence="7">
    <location>
        <begin position="33"/>
        <end position="129"/>
    </location>
</feature>
<reference evidence="8" key="1">
    <citation type="submission" date="2021-04" db="EMBL/GenBank/DDBJ databases">
        <authorList>
            <consortium name="Wellcome Sanger Institute Data Sharing"/>
        </authorList>
    </citation>
    <scope>NUCLEOTIDE SEQUENCE [LARGE SCALE GENOMIC DNA]</scope>
</reference>
<keyword evidence="9" id="KW-1185">Reference proteome</keyword>
<dbReference type="GO" id="GO:0001817">
    <property type="term" value="P:regulation of cytokine production"/>
    <property type="evidence" value="ECO:0007669"/>
    <property type="project" value="TreeGrafter"/>
</dbReference>
<accession>A0A671VGM0</accession>
<feature type="chain" id="PRO_5025435583" evidence="6">
    <location>
        <begin position="22"/>
        <end position="472"/>
    </location>
</feature>
<evidence type="ECO:0000313" key="8">
    <source>
        <dbReference type="Ensembl" id="ENSSAUP00010024937.1"/>
    </source>
</evidence>
<evidence type="ECO:0000256" key="4">
    <source>
        <dbReference type="SAM" id="MobiDB-lite"/>
    </source>
</evidence>
<keyword evidence="5" id="KW-1133">Transmembrane helix</keyword>
<organism evidence="8 9">
    <name type="scientific">Sparus aurata</name>
    <name type="common">Gilthead sea bream</name>
    <dbReference type="NCBI Taxonomy" id="8175"/>
    <lineage>
        <taxon>Eukaryota</taxon>
        <taxon>Metazoa</taxon>
        <taxon>Chordata</taxon>
        <taxon>Craniata</taxon>
        <taxon>Vertebrata</taxon>
        <taxon>Euteleostomi</taxon>
        <taxon>Actinopterygii</taxon>
        <taxon>Neopterygii</taxon>
        <taxon>Teleostei</taxon>
        <taxon>Neoteleostei</taxon>
        <taxon>Acanthomorphata</taxon>
        <taxon>Eupercaria</taxon>
        <taxon>Spariformes</taxon>
        <taxon>Sparidae</taxon>
        <taxon>Sparus</taxon>
    </lineage>
</organism>
<feature type="region of interest" description="Disordered" evidence="4">
    <location>
        <begin position="328"/>
        <end position="451"/>
    </location>
</feature>
<comment type="subcellular location">
    <subcellularLocation>
        <location evidence="1">Membrane</location>
    </subcellularLocation>
</comment>
<keyword evidence="5" id="KW-0812">Transmembrane</keyword>
<dbReference type="InterPro" id="IPR007110">
    <property type="entry name" value="Ig-like_dom"/>
</dbReference>
<dbReference type="InterPro" id="IPR013106">
    <property type="entry name" value="Ig_V-set"/>
</dbReference>
<dbReference type="Pfam" id="PF07686">
    <property type="entry name" value="V-set"/>
    <property type="match status" value="1"/>
</dbReference>
<evidence type="ECO:0000256" key="3">
    <source>
        <dbReference type="ARBA" id="ARBA00023319"/>
    </source>
</evidence>
<evidence type="ECO:0000256" key="5">
    <source>
        <dbReference type="SAM" id="Phobius"/>
    </source>
</evidence>
<dbReference type="GeneID" id="115589180"/>
<gene>
    <name evidence="8" type="primary">LOC115589180</name>
</gene>
<sequence>MFRRLFLLAALLLLCKGEASGESVPAKVQALAGEAVVLPCKTNAGDLPAIEWSKEGLAPRRIILAYRNGRDVHAEKNALFHYRTSLIMDELKHGNISLRISSVQLTDAGKYICRTIRNQVPKDITVQLSVDAVFEPKLSAVPAVHGGVTLQCEADCWSPQPEITFLDKHGNSINAEEPKTHRDNSECVNVTRRMTLQTYTNSVTCRVHQPQTNQTRVTEIYIPDNCMRSCTQTAAIAVAVAIAVLLIILFACGVLTNKMCGITVQGQKLPLSRQSSDQSTTSRNVDVYSQGTATTELLKKLDELPLSPQEKEDIVRKLTQHLNDLVSERSAVMRQRSQATINDSPPRSSPVAPPPVNPTSIIPHSDNPKPAASTSRSRPKSVSFVPKPDVSDPGSSPHNPSSPTLPTDTSAVLPPSSSSAFASDGTSVKRTMSLPESQLRLKPVTKPQRRYTMYSNRFSPLEHLSDDEQALL</sequence>
<reference evidence="8" key="2">
    <citation type="submission" date="2025-08" db="UniProtKB">
        <authorList>
            <consortium name="Ensembl"/>
        </authorList>
    </citation>
    <scope>IDENTIFICATION</scope>
</reference>
<dbReference type="PANTHER" id="PTHR24100">
    <property type="entry name" value="BUTYROPHILIN"/>
    <property type="match status" value="1"/>
</dbReference>
<dbReference type="SMART" id="SM00409">
    <property type="entry name" value="IG"/>
    <property type="match status" value="1"/>
</dbReference>
<dbReference type="PANTHER" id="PTHR24100:SF151">
    <property type="entry name" value="ICOS LIGAND"/>
    <property type="match status" value="1"/>
</dbReference>
<dbReference type="GO" id="GO:0005102">
    <property type="term" value="F:signaling receptor binding"/>
    <property type="evidence" value="ECO:0007669"/>
    <property type="project" value="TreeGrafter"/>
</dbReference>
<keyword evidence="6" id="KW-0732">Signal</keyword>
<dbReference type="OrthoDB" id="10055806at2759"/>
<feature type="compositionally biased region" description="Low complexity" evidence="4">
    <location>
        <begin position="408"/>
        <end position="428"/>
    </location>
</feature>
<dbReference type="GO" id="GO:0050852">
    <property type="term" value="P:T cell receptor signaling pathway"/>
    <property type="evidence" value="ECO:0007669"/>
    <property type="project" value="TreeGrafter"/>
</dbReference>
<reference evidence="8" key="3">
    <citation type="submission" date="2025-09" db="UniProtKB">
        <authorList>
            <consortium name="Ensembl"/>
        </authorList>
    </citation>
    <scope>IDENTIFICATION</scope>
</reference>
<dbReference type="AlphaFoldDB" id="A0A671VGM0"/>
<protein>
    <submittedName>
        <fullName evidence="8">Butyrophilin subfamily 3 member A2-like</fullName>
    </submittedName>
</protein>
<dbReference type="InterPro" id="IPR053896">
    <property type="entry name" value="BTN3A2-like_Ig-C"/>
</dbReference>
<evidence type="ECO:0000256" key="2">
    <source>
        <dbReference type="ARBA" id="ARBA00023136"/>
    </source>
</evidence>
<dbReference type="Proteomes" id="UP000472265">
    <property type="component" value="Chromosome 10"/>
</dbReference>
<proteinExistence type="predicted"/>
<feature type="compositionally biased region" description="Pro residues" evidence="4">
    <location>
        <begin position="347"/>
        <end position="357"/>
    </location>
</feature>
<dbReference type="GeneTree" id="ENSGT01050000244843"/>